<protein>
    <submittedName>
        <fullName evidence="1">Uncharacterized protein</fullName>
    </submittedName>
</protein>
<gene>
    <name evidence="1" type="ORF">C5Y93_28115</name>
</gene>
<accession>A0A2S8GDP8</accession>
<comment type="caution">
    <text evidence="1">The sequence shown here is derived from an EMBL/GenBank/DDBJ whole genome shotgun (WGS) entry which is preliminary data.</text>
</comment>
<evidence type="ECO:0000313" key="2">
    <source>
        <dbReference type="Proteomes" id="UP000237819"/>
    </source>
</evidence>
<reference evidence="1 2" key="1">
    <citation type="submission" date="2018-02" db="EMBL/GenBank/DDBJ databases">
        <title>Comparative genomes isolates from brazilian mangrove.</title>
        <authorList>
            <person name="Araujo J.E."/>
            <person name="Taketani R.G."/>
            <person name="Silva M.C.P."/>
            <person name="Loureco M.V."/>
            <person name="Andreote F.D."/>
        </authorList>
    </citation>
    <scope>NUCLEOTIDE SEQUENCE [LARGE SCALE GENOMIC DNA]</scope>
    <source>
        <strain evidence="1 2">Nap-Phe MGV</strain>
    </source>
</reference>
<dbReference type="EMBL" id="PUHZ01000025">
    <property type="protein sequence ID" value="PQO42214.1"/>
    <property type="molecule type" value="Genomic_DNA"/>
</dbReference>
<sequence length="62" mass="6754">MLLTAILMVFGLTLFAYVAAITLRALFGGQSSNNGDGWRVIDVIITLLELLSLVDFDPPNRS</sequence>
<evidence type="ECO:0000313" key="1">
    <source>
        <dbReference type="EMBL" id="PQO42214.1"/>
    </source>
</evidence>
<name>A0A2S8GDP8_9BACT</name>
<dbReference type="Proteomes" id="UP000237819">
    <property type="component" value="Unassembled WGS sequence"/>
</dbReference>
<proteinExistence type="predicted"/>
<dbReference type="AlphaFoldDB" id="A0A2S8GDP8"/>
<organism evidence="1 2">
    <name type="scientific">Blastopirellula marina</name>
    <dbReference type="NCBI Taxonomy" id="124"/>
    <lineage>
        <taxon>Bacteria</taxon>
        <taxon>Pseudomonadati</taxon>
        <taxon>Planctomycetota</taxon>
        <taxon>Planctomycetia</taxon>
        <taxon>Pirellulales</taxon>
        <taxon>Pirellulaceae</taxon>
        <taxon>Blastopirellula</taxon>
    </lineage>
</organism>